<feature type="region of interest" description="Disordered" evidence="1">
    <location>
        <begin position="38"/>
        <end position="68"/>
    </location>
</feature>
<evidence type="ECO:0000313" key="2">
    <source>
        <dbReference type="EMBL" id="KAL0341206.1"/>
    </source>
</evidence>
<sequence length="68" mass="7261">MQQFHAVPTGMSSHQHPMLSAGHVRGLADSFHQDPLGRFQGLDIGSRSSHLVKTEGPSISASESSSTF</sequence>
<comment type="caution">
    <text evidence="2">The sequence shown here is derived from an EMBL/GenBank/DDBJ whole genome shotgun (WGS) entry which is preliminary data.</text>
</comment>
<evidence type="ECO:0000256" key="1">
    <source>
        <dbReference type="SAM" id="MobiDB-lite"/>
    </source>
</evidence>
<name>A0AAW2NCL5_SESRA</name>
<accession>A0AAW2NCL5</accession>
<dbReference type="EMBL" id="JACGWJ010000020">
    <property type="protein sequence ID" value="KAL0341206.1"/>
    <property type="molecule type" value="Genomic_DNA"/>
</dbReference>
<dbReference type="AlphaFoldDB" id="A0AAW2NCL5"/>
<gene>
    <name evidence="2" type="ORF">Sradi_4637400</name>
</gene>
<feature type="compositionally biased region" description="Low complexity" evidence="1">
    <location>
        <begin position="58"/>
        <end position="68"/>
    </location>
</feature>
<proteinExistence type="predicted"/>
<protein>
    <submittedName>
        <fullName evidence="2">Uncharacterized protein</fullName>
    </submittedName>
</protein>
<reference evidence="2" key="1">
    <citation type="submission" date="2020-06" db="EMBL/GenBank/DDBJ databases">
        <authorList>
            <person name="Li T."/>
            <person name="Hu X."/>
            <person name="Zhang T."/>
            <person name="Song X."/>
            <person name="Zhang H."/>
            <person name="Dai N."/>
            <person name="Sheng W."/>
            <person name="Hou X."/>
            <person name="Wei L."/>
        </authorList>
    </citation>
    <scope>NUCLEOTIDE SEQUENCE</scope>
    <source>
        <strain evidence="2">G02</strain>
        <tissue evidence="2">Leaf</tissue>
    </source>
</reference>
<reference evidence="2" key="2">
    <citation type="journal article" date="2024" name="Plant">
        <title>Genomic evolution and insights into agronomic trait innovations of Sesamum species.</title>
        <authorList>
            <person name="Miao H."/>
            <person name="Wang L."/>
            <person name="Qu L."/>
            <person name="Liu H."/>
            <person name="Sun Y."/>
            <person name="Le M."/>
            <person name="Wang Q."/>
            <person name="Wei S."/>
            <person name="Zheng Y."/>
            <person name="Lin W."/>
            <person name="Duan Y."/>
            <person name="Cao H."/>
            <person name="Xiong S."/>
            <person name="Wang X."/>
            <person name="Wei L."/>
            <person name="Li C."/>
            <person name="Ma Q."/>
            <person name="Ju M."/>
            <person name="Zhao R."/>
            <person name="Li G."/>
            <person name="Mu C."/>
            <person name="Tian Q."/>
            <person name="Mei H."/>
            <person name="Zhang T."/>
            <person name="Gao T."/>
            <person name="Zhang H."/>
        </authorList>
    </citation>
    <scope>NUCLEOTIDE SEQUENCE</scope>
    <source>
        <strain evidence="2">G02</strain>
    </source>
</reference>
<organism evidence="2">
    <name type="scientific">Sesamum radiatum</name>
    <name type="common">Black benniseed</name>
    <dbReference type="NCBI Taxonomy" id="300843"/>
    <lineage>
        <taxon>Eukaryota</taxon>
        <taxon>Viridiplantae</taxon>
        <taxon>Streptophyta</taxon>
        <taxon>Embryophyta</taxon>
        <taxon>Tracheophyta</taxon>
        <taxon>Spermatophyta</taxon>
        <taxon>Magnoliopsida</taxon>
        <taxon>eudicotyledons</taxon>
        <taxon>Gunneridae</taxon>
        <taxon>Pentapetalae</taxon>
        <taxon>asterids</taxon>
        <taxon>lamiids</taxon>
        <taxon>Lamiales</taxon>
        <taxon>Pedaliaceae</taxon>
        <taxon>Sesamum</taxon>
    </lineage>
</organism>